<dbReference type="PROSITE" id="PS51830">
    <property type="entry name" value="FIIND"/>
    <property type="match status" value="1"/>
</dbReference>
<dbReference type="GO" id="GO:0045087">
    <property type="term" value="P:innate immune response"/>
    <property type="evidence" value="ECO:0007669"/>
    <property type="project" value="UniProtKB-KW"/>
</dbReference>
<evidence type="ECO:0000313" key="8">
    <source>
        <dbReference type="EMBL" id="MBN3312620.1"/>
    </source>
</evidence>
<feature type="non-terminal residue" evidence="8">
    <location>
        <position position="1"/>
    </location>
</feature>
<evidence type="ECO:0000259" key="6">
    <source>
        <dbReference type="PROSITE" id="PS50209"/>
    </source>
</evidence>
<keyword evidence="4" id="KW-0391">Immunity</keyword>
<evidence type="ECO:0000256" key="3">
    <source>
        <dbReference type="ARBA" id="ARBA00022588"/>
    </source>
</evidence>
<dbReference type="SUPFAM" id="SSF47986">
    <property type="entry name" value="DEATH domain"/>
    <property type="match status" value="1"/>
</dbReference>
<dbReference type="EMBL" id="JAAWVO010007237">
    <property type="protein sequence ID" value="MBN3312620.1"/>
    <property type="molecule type" value="Genomic_DNA"/>
</dbReference>
<keyword evidence="2" id="KW-0963">Cytoplasm</keyword>
<accession>A0A8J7NGD3</accession>
<dbReference type="InterPro" id="IPR025307">
    <property type="entry name" value="FIIND_dom"/>
</dbReference>
<evidence type="ECO:0000256" key="2">
    <source>
        <dbReference type="ARBA" id="ARBA00022490"/>
    </source>
</evidence>
<comment type="subcellular location">
    <subcellularLocation>
        <location evidence="1">Cytoplasm</location>
        <location evidence="1">Cytosol</location>
    </subcellularLocation>
</comment>
<feature type="non-terminal residue" evidence="8">
    <location>
        <position position="438"/>
    </location>
</feature>
<feature type="domain" description="FIIND" evidence="7">
    <location>
        <begin position="74"/>
        <end position="346"/>
    </location>
</feature>
<organism evidence="8 9">
    <name type="scientific">Atractosteus spatula</name>
    <name type="common">Alligator gar</name>
    <name type="synonym">Lepisosteus spatula</name>
    <dbReference type="NCBI Taxonomy" id="7917"/>
    <lineage>
        <taxon>Eukaryota</taxon>
        <taxon>Metazoa</taxon>
        <taxon>Chordata</taxon>
        <taxon>Craniata</taxon>
        <taxon>Vertebrata</taxon>
        <taxon>Euteleostomi</taxon>
        <taxon>Actinopterygii</taxon>
        <taxon>Neopterygii</taxon>
        <taxon>Holostei</taxon>
        <taxon>Semionotiformes</taxon>
        <taxon>Lepisosteidae</taxon>
        <taxon>Atractosteus</taxon>
    </lineage>
</organism>
<dbReference type="Gene3D" id="1.10.533.10">
    <property type="entry name" value="Death Domain, Fas"/>
    <property type="match status" value="1"/>
</dbReference>
<dbReference type="GO" id="GO:0006954">
    <property type="term" value="P:inflammatory response"/>
    <property type="evidence" value="ECO:0007669"/>
    <property type="project" value="UniProtKB-KW"/>
</dbReference>
<dbReference type="InterPro" id="IPR001315">
    <property type="entry name" value="CARD"/>
</dbReference>
<dbReference type="PANTHER" id="PTHR46985">
    <property type="entry name" value="NACHT, LRR AND PYD DOMAINS-CONTAINING PROTEIN 1"/>
    <property type="match status" value="1"/>
</dbReference>
<dbReference type="CDD" id="cd08330">
    <property type="entry name" value="CARD_ASC_NALP1"/>
    <property type="match status" value="1"/>
</dbReference>
<keyword evidence="9" id="KW-1185">Reference proteome</keyword>
<proteinExistence type="predicted"/>
<comment type="caution">
    <text evidence="8">The sequence shown here is derived from an EMBL/GenBank/DDBJ whole genome shotgun (WGS) entry which is preliminary data.</text>
</comment>
<dbReference type="Pfam" id="PF13553">
    <property type="entry name" value="FIIND"/>
    <property type="match status" value="1"/>
</dbReference>
<dbReference type="AlphaFoldDB" id="A0A8J7NGD3"/>
<dbReference type="PANTHER" id="PTHR46985:SF2">
    <property type="entry name" value="APOPTOSIS-ASSOCIATED SPECK-LIKE PROTEIN CONTAINING A CARD"/>
    <property type="match status" value="1"/>
</dbReference>
<keyword evidence="5" id="KW-0395">Inflammatory response</keyword>
<dbReference type="Pfam" id="PF00619">
    <property type="entry name" value="CARD"/>
    <property type="match status" value="1"/>
</dbReference>
<protein>
    <submittedName>
        <fullName evidence="8">ASC protein</fullName>
    </submittedName>
</protein>
<evidence type="ECO:0000313" key="9">
    <source>
        <dbReference type="Proteomes" id="UP000736164"/>
    </source>
</evidence>
<evidence type="ECO:0000256" key="5">
    <source>
        <dbReference type="ARBA" id="ARBA00023198"/>
    </source>
</evidence>
<sequence>MHTGVYTDHKSTELFASNSLYWFVGFISHLPSPLSTSHHLIGHSACPLPTSSFLLAFVFPSLLTPNEGSFSLFHVSAWSGGLDVQLELTGFLCSFAFSSRGCYTCSITGLRFVMALPAEVQYWTEPFRAEPSLLSSLQPVSPTYNINCPVSDALELVCFPHSETSADIWAQLKVAHRLDGNTEIIQPTRVTDSHVEVKVDRLSPFTIVLKILGFKVEVRGQLLLFLLKLSSRQKLIVLLLPSNINMEEVKSKYTGYKFIPTFSNCVLESTEYSLSCGIEGSTVQPKKHLFFRDYGPNFHRTFEVILSKEVKELELELFRSESKELRVWSGKVLLEDAVEGVAPPTARVGGHFVDRHHTELVRRVTRVEPILDSLLQKNIITHEEYSTICSRGTPSEKMRELLLGPMVSSGDRGKDELLRILAKEYLYLMADLKGQEFP</sequence>
<name>A0A8J7NGD3_ATRSP</name>
<dbReference type="InterPro" id="IPR033516">
    <property type="entry name" value="CARD8/ASC/NALP1_CARD"/>
</dbReference>
<dbReference type="Pfam" id="PF23679">
    <property type="entry name" value="UPA-FIIND"/>
    <property type="match status" value="1"/>
</dbReference>
<dbReference type="InterPro" id="IPR011029">
    <property type="entry name" value="DEATH-like_dom_sf"/>
</dbReference>
<evidence type="ECO:0000256" key="4">
    <source>
        <dbReference type="ARBA" id="ARBA00022859"/>
    </source>
</evidence>
<dbReference type="GO" id="GO:0005829">
    <property type="term" value="C:cytosol"/>
    <property type="evidence" value="ECO:0007669"/>
    <property type="project" value="UniProtKB-SubCell"/>
</dbReference>
<dbReference type="PROSITE" id="PS50209">
    <property type="entry name" value="CARD"/>
    <property type="match status" value="1"/>
</dbReference>
<dbReference type="InterPro" id="IPR051249">
    <property type="entry name" value="NLRP_Inflammasome"/>
</dbReference>
<gene>
    <name evidence="8" type="primary">Pycard_2</name>
    <name evidence="8" type="ORF">GTO95_0001095</name>
</gene>
<reference evidence="8" key="1">
    <citation type="journal article" date="2021" name="Cell">
        <title>Tracing the genetic footprints of vertebrate landing in non-teleost ray-finned fishes.</title>
        <authorList>
            <person name="Bi X."/>
            <person name="Wang K."/>
            <person name="Yang L."/>
            <person name="Pan H."/>
            <person name="Jiang H."/>
            <person name="Wei Q."/>
            <person name="Fang M."/>
            <person name="Yu H."/>
            <person name="Zhu C."/>
            <person name="Cai Y."/>
            <person name="He Y."/>
            <person name="Gan X."/>
            <person name="Zeng H."/>
            <person name="Yu D."/>
            <person name="Zhu Y."/>
            <person name="Jiang H."/>
            <person name="Qiu Q."/>
            <person name="Yang H."/>
            <person name="Zhang Y.E."/>
            <person name="Wang W."/>
            <person name="Zhu M."/>
            <person name="He S."/>
            <person name="Zhang G."/>
        </authorList>
    </citation>
    <scope>NUCLEOTIDE SEQUENCE</scope>
    <source>
        <strain evidence="8">Allg_001</strain>
    </source>
</reference>
<dbReference type="GO" id="GO:0042981">
    <property type="term" value="P:regulation of apoptotic process"/>
    <property type="evidence" value="ECO:0007669"/>
    <property type="project" value="InterPro"/>
</dbReference>
<evidence type="ECO:0000259" key="7">
    <source>
        <dbReference type="PROSITE" id="PS51830"/>
    </source>
</evidence>
<evidence type="ECO:0000256" key="1">
    <source>
        <dbReference type="ARBA" id="ARBA00004514"/>
    </source>
</evidence>
<dbReference type="Proteomes" id="UP000736164">
    <property type="component" value="Unassembled WGS sequence"/>
</dbReference>
<feature type="domain" description="CARD" evidence="6">
    <location>
        <begin position="345"/>
        <end position="436"/>
    </location>
</feature>
<keyword evidence="3" id="KW-0399">Innate immunity</keyword>